<accession>A0A1S9RYB1</accession>
<proteinExistence type="predicted"/>
<dbReference type="EMBL" id="LJBN01000068">
    <property type="protein sequence ID" value="OOQ90519.1"/>
    <property type="molecule type" value="Genomic_DNA"/>
</dbReference>
<name>A0A1S9RYB1_PENBI</name>
<protein>
    <submittedName>
        <fullName evidence="1">Uncharacterized protein</fullName>
    </submittedName>
</protein>
<evidence type="ECO:0000313" key="2">
    <source>
        <dbReference type="Proteomes" id="UP000190744"/>
    </source>
</evidence>
<organism evidence="1 2">
    <name type="scientific">Penicillium brasilianum</name>
    <dbReference type="NCBI Taxonomy" id="104259"/>
    <lineage>
        <taxon>Eukaryota</taxon>
        <taxon>Fungi</taxon>
        <taxon>Dikarya</taxon>
        <taxon>Ascomycota</taxon>
        <taxon>Pezizomycotina</taxon>
        <taxon>Eurotiomycetes</taxon>
        <taxon>Eurotiomycetidae</taxon>
        <taxon>Eurotiales</taxon>
        <taxon>Aspergillaceae</taxon>
        <taxon>Penicillium</taxon>
    </lineage>
</organism>
<gene>
    <name evidence="1" type="ORF">PEBR_04305</name>
</gene>
<dbReference type="AlphaFoldDB" id="A0A1S9RYB1"/>
<dbReference type="Proteomes" id="UP000190744">
    <property type="component" value="Unassembled WGS sequence"/>
</dbReference>
<sequence>MGRWGYRASSTTHYPPSGISSIANLTDTPSLGPFEGDMDLDLACSLLEDLGFKTKKWTYRPAQTVNQTDMMAPPECHALYSTKEHAQKPQDEIIPYVRAKLDANNLGERLLANSKTQEGKLDWERYTSGEYKTIILGALLMRVGAKIKDEDLQHLRDLVPQVPCAPGTIWSLEDVGFRSPGKAQFLAALDAYEQGKPRDFQELSCFQCGKIESEIGSKPLQCNKCKRGLPEKTLEGPQASLHPSRAAPVVECVKPEACRLPKTNFVEIVEALQWGVSRGSIFNGVA</sequence>
<comment type="caution">
    <text evidence="1">The sequence shown here is derived from an EMBL/GenBank/DDBJ whole genome shotgun (WGS) entry which is preliminary data.</text>
</comment>
<reference evidence="2" key="1">
    <citation type="submission" date="2015-09" db="EMBL/GenBank/DDBJ databases">
        <authorList>
            <person name="Fill T.P."/>
            <person name="Baretta J.F."/>
            <person name="de Almeida L.G."/>
            <person name="Rocha M."/>
            <person name="de Souza D.H."/>
            <person name="Malavazi I."/>
            <person name="Cerdeira L.T."/>
            <person name="Hong H."/>
            <person name="Samborskyy M."/>
            <person name="de Vasconcelos A.T."/>
            <person name="Leadlay P."/>
            <person name="Rodrigues-Filho E."/>
        </authorList>
    </citation>
    <scope>NUCLEOTIDE SEQUENCE [LARGE SCALE GENOMIC DNA]</scope>
    <source>
        <strain evidence="2">LaBioMMi 136</strain>
    </source>
</reference>
<evidence type="ECO:0000313" key="1">
    <source>
        <dbReference type="EMBL" id="OOQ90519.1"/>
    </source>
</evidence>